<sequence>MASIAQAHANGKVVGLESISDGQPQPRREIDDLMMNEPVVFNLFLLALESIQKDQADNDGQQDKMSFFEIAGIHGLPNRPWNKLSVQKNMYTGEIGYCVHGSSLFPTWHRPYLAMIEQSIFDAMGKIAEKFKDPKYKDAVRKFRLPYWDYFHPRKIEGADPSKKPDYDFSLPLVLKKEELMVYRPEAENDLVPMRNPLRAFWFPKTGGVSEQDWTAKIQNQPVVRNASSYSRDRTVRYASRQSRDQDDYAELDKALNRARTFLLPYMISLVRSDVYKDYRNFATAAVGGSSNGSLEDFHGNLHVTIGGPGGHMSEVEVAAFDPIFWLHHCNIDRILAIWQALHEGFIDMSSKNPRERADGPLYPFLHPTNQDNQPYWDSTQSKFTTTFGYTYPDIMEKPGGKSIRERFDEKYGWGSPANVGQEIHFPEEMKPITVQGPNGAQVFHRVTAKVAHPTQEVKMAETRMMEQQVMSSPGAGPGQSGNPHGSAPVSSFPSGDELLKNEPEGTRLVLQWYVDCEVDKDAIDGVFTIFYFVGPLSELNNDPECCWQTEPNLAGLNHIFSARKENCYNCESQAEEGLKVTGTSPINASLQENIEAGKLQSLKPEDVEPFLKKKLIWRVVKADRTTEDPAQVPSLKVSVSATYSVLHPGSILPEFREGHYFPEITANHHSGNPPDQ</sequence>
<evidence type="ECO:0000256" key="5">
    <source>
        <dbReference type="ARBA" id="ARBA00023002"/>
    </source>
</evidence>
<dbReference type="InterPro" id="IPR041640">
    <property type="entry name" value="Tyrosinase_C"/>
</dbReference>
<dbReference type="GO" id="GO:0046872">
    <property type="term" value="F:metal ion binding"/>
    <property type="evidence" value="ECO:0007669"/>
    <property type="project" value="UniProtKB-KW"/>
</dbReference>
<dbReference type="Gene3D" id="2.60.310.20">
    <property type="match status" value="1"/>
</dbReference>
<dbReference type="PROSITE" id="PS00498">
    <property type="entry name" value="TYROSINASE_2"/>
    <property type="match status" value="1"/>
</dbReference>
<reference evidence="14" key="1">
    <citation type="submission" date="2023-06" db="EMBL/GenBank/DDBJ databases">
        <title>Multi-omics analyses reveal the molecular pathogenesis toolkit of Lasiodiplodia hormozganensis, a cross-kingdom pathogen.</title>
        <authorList>
            <person name="Felix C."/>
            <person name="Meneses R."/>
            <person name="Goncalves M.F.M."/>
            <person name="Tilleman L."/>
            <person name="Duarte A.S."/>
            <person name="Jorrin-Novo J.V."/>
            <person name="Van De Peer Y."/>
            <person name="Deforce D."/>
            <person name="Van Nieuwerburgh F."/>
            <person name="Esteves A.C."/>
            <person name="Alves A."/>
        </authorList>
    </citation>
    <scope>NUCLEOTIDE SEQUENCE</scope>
    <source>
        <strain evidence="14">CBS 339.90</strain>
    </source>
</reference>
<evidence type="ECO:0000256" key="9">
    <source>
        <dbReference type="ARBA" id="ARBA00048233"/>
    </source>
</evidence>
<evidence type="ECO:0000256" key="1">
    <source>
        <dbReference type="ARBA" id="ARBA00001973"/>
    </source>
</evidence>
<name>A0AA39XPR0_9PEZI</name>
<evidence type="ECO:0000256" key="7">
    <source>
        <dbReference type="ARBA" id="ARBA00023033"/>
    </source>
</evidence>
<dbReference type="Pfam" id="PF00264">
    <property type="entry name" value="Tyrosinase"/>
    <property type="match status" value="1"/>
</dbReference>
<evidence type="ECO:0000256" key="6">
    <source>
        <dbReference type="ARBA" id="ARBA00023008"/>
    </source>
</evidence>
<keyword evidence="8" id="KW-0470">Melanin biosynthesis</keyword>
<evidence type="ECO:0000313" key="14">
    <source>
        <dbReference type="EMBL" id="KAK0637949.1"/>
    </source>
</evidence>
<keyword evidence="6" id="KW-0186">Copper</keyword>
<evidence type="ECO:0000259" key="13">
    <source>
        <dbReference type="PROSITE" id="PS00498"/>
    </source>
</evidence>
<comment type="catalytic activity">
    <reaction evidence="10">
        <text>L-tyrosine + O2 = L-dopaquinone + H2O</text>
        <dbReference type="Rhea" id="RHEA:18117"/>
        <dbReference type="ChEBI" id="CHEBI:15377"/>
        <dbReference type="ChEBI" id="CHEBI:15379"/>
        <dbReference type="ChEBI" id="CHEBI:57924"/>
        <dbReference type="ChEBI" id="CHEBI:58315"/>
        <dbReference type="EC" id="1.14.18.1"/>
    </reaction>
</comment>
<dbReference type="PANTHER" id="PTHR11474:SF76">
    <property type="entry name" value="SHKT DOMAIN-CONTAINING PROTEIN"/>
    <property type="match status" value="1"/>
</dbReference>
<feature type="domain" description="Tyrosinase copper-binding" evidence="13">
    <location>
        <begin position="322"/>
        <end position="333"/>
    </location>
</feature>
<evidence type="ECO:0000256" key="10">
    <source>
        <dbReference type="ARBA" id="ARBA00048881"/>
    </source>
</evidence>
<organism evidence="14 15">
    <name type="scientific">Lasiodiplodia hormozganensis</name>
    <dbReference type="NCBI Taxonomy" id="869390"/>
    <lineage>
        <taxon>Eukaryota</taxon>
        <taxon>Fungi</taxon>
        <taxon>Dikarya</taxon>
        <taxon>Ascomycota</taxon>
        <taxon>Pezizomycotina</taxon>
        <taxon>Dothideomycetes</taxon>
        <taxon>Dothideomycetes incertae sedis</taxon>
        <taxon>Botryosphaeriales</taxon>
        <taxon>Botryosphaeriaceae</taxon>
        <taxon>Lasiodiplodia</taxon>
    </lineage>
</organism>
<keyword evidence="7" id="KW-0503">Monooxygenase</keyword>
<evidence type="ECO:0000256" key="4">
    <source>
        <dbReference type="ARBA" id="ARBA00022723"/>
    </source>
</evidence>
<evidence type="ECO:0000256" key="3">
    <source>
        <dbReference type="ARBA" id="ARBA00011906"/>
    </source>
</evidence>
<feature type="domain" description="Tyrosinase copper-binding" evidence="12">
    <location>
        <begin position="100"/>
        <end position="117"/>
    </location>
</feature>
<dbReference type="PROSITE" id="PS00497">
    <property type="entry name" value="TYROSINASE_1"/>
    <property type="match status" value="1"/>
</dbReference>
<dbReference type="Gene3D" id="1.10.1280.10">
    <property type="entry name" value="Di-copper center containing domain from catechol oxidase"/>
    <property type="match status" value="1"/>
</dbReference>
<comment type="similarity">
    <text evidence="2">Belongs to the tyrosinase family.</text>
</comment>
<keyword evidence="4" id="KW-0479">Metal-binding</keyword>
<proteinExistence type="inferred from homology"/>
<dbReference type="Proteomes" id="UP001175001">
    <property type="component" value="Unassembled WGS sequence"/>
</dbReference>
<dbReference type="PRINTS" id="PR00092">
    <property type="entry name" value="TYROSINASE"/>
</dbReference>
<dbReference type="GO" id="GO:0004503">
    <property type="term" value="F:tyrosinase activity"/>
    <property type="evidence" value="ECO:0007669"/>
    <property type="project" value="UniProtKB-EC"/>
</dbReference>
<dbReference type="PANTHER" id="PTHR11474">
    <property type="entry name" value="TYROSINASE FAMILY MEMBER"/>
    <property type="match status" value="1"/>
</dbReference>
<evidence type="ECO:0000313" key="15">
    <source>
        <dbReference type="Proteomes" id="UP001175001"/>
    </source>
</evidence>
<dbReference type="EC" id="1.14.18.1" evidence="3"/>
<evidence type="ECO:0000256" key="2">
    <source>
        <dbReference type="ARBA" id="ARBA00009928"/>
    </source>
</evidence>
<evidence type="ECO:0000256" key="8">
    <source>
        <dbReference type="ARBA" id="ARBA00023101"/>
    </source>
</evidence>
<comment type="caution">
    <text evidence="14">The sequence shown here is derived from an EMBL/GenBank/DDBJ whole genome shotgun (WGS) entry which is preliminary data.</text>
</comment>
<protein>
    <recommendedName>
        <fullName evidence="3">tyrosinase</fullName>
        <ecNumber evidence="3">1.14.18.1</ecNumber>
    </recommendedName>
</protein>
<dbReference type="SUPFAM" id="SSF48056">
    <property type="entry name" value="Di-copper centre-containing domain"/>
    <property type="match status" value="1"/>
</dbReference>
<accession>A0AA39XPR0</accession>
<dbReference type="EMBL" id="JAUJDW010000107">
    <property type="protein sequence ID" value="KAK0637949.1"/>
    <property type="molecule type" value="Genomic_DNA"/>
</dbReference>
<dbReference type="GO" id="GO:0042438">
    <property type="term" value="P:melanin biosynthetic process"/>
    <property type="evidence" value="ECO:0007669"/>
    <property type="project" value="UniProtKB-KW"/>
</dbReference>
<dbReference type="InterPro" id="IPR050316">
    <property type="entry name" value="Tyrosinase/Hemocyanin"/>
</dbReference>
<comment type="cofactor">
    <cofactor evidence="1">
        <name>Cu(2+)</name>
        <dbReference type="ChEBI" id="CHEBI:29036"/>
    </cofactor>
</comment>
<keyword evidence="5" id="KW-0560">Oxidoreductase</keyword>
<dbReference type="AlphaFoldDB" id="A0AA39XPR0"/>
<evidence type="ECO:0000259" key="12">
    <source>
        <dbReference type="PROSITE" id="PS00497"/>
    </source>
</evidence>
<comment type="catalytic activity">
    <reaction evidence="9">
        <text>2 L-dopa + O2 = 2 L-dopaquinone + 2 H2O</text>
        <dbReference type="Rhea" id="RHEA:34287"/>
        <dbReference type="ChEBI" id="CHEBI:15377"/>
        <dbReference type="ChEBI" id="CHEBI:15379"/>
        <dbReference type="ChEBI" id="CHEBI:57504"/>
        <dbReference type="ChEBI" id="CHEBI:57924"/>
        <dbReference type="EC" id="1.14.18.1"/>
    </reaction>
</comment>
<gene>
    <name evidence="14" type="primary">T</name>
    <name evidence="14" type="ORF">DIS24_g10303</name>
</gene>
<feature type="compositionally biased region" description="Polar residues" evidence="11">
    <location>
        <begin position="481"/>
        <end position="494"/>
    </location>
</feature>
<feature type="region of interest" description="Disordered" evidence="11">
    <location>
        <begin position="466"/>
        <end position="499"/>
    </location>
</feature>
<keyword evidence="15" id="KW-1185">Reference proteome</keyword>
<dbReference type="InterPro" id="IPR002227">
    <property type="entry name" value="Tyrosinase_Cu-bd"/>
</dbReference>
<dbReference type="Pfam" id="PF18132">
    <property type="entry name" value="Tyrosinase_C"/>
    <property type="match status" value="1"/>
</dbReference>
<dbReference type="InterPro" id="IPR008922">
    <property type="entry name" value="Di-copper_centre_dom_sf"/>
</dbReference>
<evidence type="ECO:0000256" key="11">
    <source>
        <dbReference type="SAM" id="MobiDB-lite"/>
    </source>
</evidence>